<evidence type="ECO:0000313" key="2">
    <source>
        <dbReference type="Proteomes" id="UP000014062"/>
    </source>
</evidence>
<gene>
    <name evidence="1" type="ORF">SLI_0176</name>
</gene>
<dbReference type="EMBL" id="CM001889">
    <property type="protein sequence ID" value="EOY44895.1"/>
    <property type="molecule type" value="Genomic_DNA"/>
</dbReference>
<evidence type="ECO:0000313" key="1">
    <source>
        <dbReference type="EMBL" id="EOY44895.1"/>
    </source>
</evidence>
<proteinExistence type="predicted"/>
<organism evidence="1 2">
    <name type="scientific">Streptomyces lividans 1326</name>
    <dbReference type="NCBI Taxonomy" id="1200984"/>
    <lineage>
        <taxon>Bacteria</taxon>
        <taxon>Bacillati</taxon>
        <taxon>Actinomycetota</taxon>
        <taxon>Actinomycetes</taxon>
        <taxon>Kitasatosporales</taxon>
        <taxon>Streptomycetaceae</taxon>
        <taxon>Streptomyces</taxon>
    </lineage>
</organism>
<protein>
    <submittedName>
        <fullName evidence="1">Uncharacterized protein</fullName>
    </submittedName>
</protein>
<dbReference type="Gene3D" id="3.20.20.70">
    <property type="entry name" value="Aldolase class I"/>
    <property type="match status" value="1"/>
</dbReference>
<dbReference type="InterPro" id="IPR013785">
    <property type="entry name" value="Aldolase_TIM"/>
</dbReference>
<reference evidence="2" key="1">
    <citation type="journal article" date="2013" name="Genome Biol. Evol.">
        <title>The genome sequence of Streptomyces lividans 66 reveals a novel tRNA-dependent peptide biosynthetic system within a metal-related genomic island.</title>
        <authorList>
            <person name="Cruz-Morales P."/>
            <person name="Vijgenboom E."/>
            <person name="Iruegas-Bocardo F."/>
            <person name="Girard G."/>
            <person name="Yanez-Guerra L.A."/>
            <person name="Ramos-Aboites H.E."/>
            <person name="Pernodet J.L."/>
            <person name="Anne J."/>
            <person name="van Wezel G.P."/>
            <person name="Barona-Gomez F."/>
        </authorList>
    </citation>
    <scope>NUCLEOTIDE SEQUENCE [LARGE SCALE GENOMIC DNA]</scope>
    <source>
        <strain evidence="2">1326</strain>
    </source>
</reference>
<dbReference type="SUPFAM" id="SSF51569">
    <property type="entry name" value="Aldolase"/>
    <property type="match status" value="1"/>
</dbReference>
<sequence>MPLALTESVAASVRVGLPVPAGALTPTEAVAARRAGADAVKLFAASIGQ</sequence>
<dbReference type="Proteomes" id="UP000014062">
    <property type="component" value="Chromosome"/>
</dbReference>
<name>A0A7U9DKS1_STRLI</name>
<dbReference type="AlphaFoldDB" id="A0A7U9DKS1"/>
<accession>A0A7U9DKS1</accession>